<dbReference type="FunFam" id="3.30.200.20:FF:000177">
    <property type="entry name" value="Cysteine-rich receptor-like protein kinase 2"/>
    <property type="match status" value="1"/>
</dbReference>
<keyword evidence="12" id="KW-0812">Transmembrane</keyword>
<feature type="domain" description="Gnk2-homologous" evidence="15">
    <location>
        <begin position="135"/>
        <end position="234"/>
    </location>
</feature>
<evidence type="ECO:0000256" key="7">
    <source>
        <dbReference type="ARBA" id="ARBA00022840"/>
    </source>
</evidence>
<dbReference type="Gene3D" id="3.30.200.20">
    <property type="entry name" value="Phosphorylase Kinase, domain 1"/>
    <property type="match status" value="1"/>
</dbReference>
<evidence type="ECO:0008006" key="18">
    <source>
        <dbReference type="Google" id="ProtNLM"/>
    </source>
</evidence>
<dbReference type="CDD" id="cd23509">
    <property type="entry name" value="Gnk2-like"/>
    <property type="match status" value="2"/>
</dbReference>
<evidence type="ECO:0000313" key="17">
    <source>
        <dbReference type="Proteomes" id="UP000829196"/>
    </source>
</evidence>
<dbReference type="InterPro" id="IPR011009">
    <property type="entry name" value="Kinase-like_dom_sf"/>
</dbReference>
<dbReference type="InterPro" id="IPR001245">
    <property type="entry name" value="Ser-Thr/Tyr_kinase_cat_dom"/>
</dbReference>
<feature type="transmembrane region" description="Helical" evidence="12">
    <location>
        <begin position="259"/>
        <end position="280"/>
    </location>
</feature>
<dbReference type="SUPFAM" id="SSF56112">
    <property type="entry name" value="Protein kinase-like (PK-like)"/>
    <property type="match status" value="1"/>
</dbReference>
<dbReference type="PROSITE" id="PS51473">
    <property type="entry name" value="GNK2"/>
    <property type="match status" value="2"/>
</dbReference>
<keyword evidence="8" id="KW-0675">Receptor</keyword>
<evidence type="ECO:0000256" key="9">
    <source>
        <dbReference type="ARBA" id="ARBA00023180"/>
    </source>
</evidence>
<evidence type="ECO:0000259" key="14">
    <source>
        <dbReference type="PROSITE" id="PS50011"/>
    </source>
</evidence>
<dbReference type="GO" id="GO:0004674">
    <property type="term" value="F:protein serine/threonine kinase activity"/>
    <property type="evidence" value="ECO:0007669"/>
    <property type="project" value="UniProtKB-KW"/>
</dbReference>
<dbReference type="Pfam" id="PF01657">
    <property type="entry name" value="Stress-antifung"/>
    <property type="match status" value="2"/>
</dbReference>
<dbReference type="Pfam" id="PF07714">
    <property type="entry name" value="PK_Tyr_Ser-Thr"/>
    <property type="match status" value="1"/>
</dbReference>
<evidence type="ECO:0000256" key="10">
    <source>
        <dbReference type="PROSITE-ProRule" id="PRU10141"/>
    </source>
</evidence>
<dbReference type="InterPro" id="IPR017441">
    <property type="entry name" value="Protein_kinase_ATP_BS"/>
</dbReference>
<dbReference type="GO" id="GO:0005524">
    <property type="term" value="F:ATP binding"/>
    <property type="evidence" value="ECO:0007669"/>
    <property type="project" value="UniProtKB-UniRule"/>
</dbReference>
<comment type="caution">
    <text evidence="16">The sequence shown here is derived from an EMBL/GenBank/DDBJ whole genome shotgun (WGS) entry which is preliminary data.</text>
</comment>
<evidence type="ECO:0000313" key="16">
    <source>
        <dbReference type="EMBL" id="KAI0513684.1"/>
    </source>
</evidence>
<evidence type="ECO:0000256" key="1">
    <source>
        <dbReference type="ARBA" id="ARBA00022527"/>
    </source>
</evidence>
<dbReference type="Gene3D" id="3.30.430.20">
    <property type="entry name" value="Gnk2 domain, C-X8-C-X2-C motif"/>
    <property type="match status" value="2"/>
</dbReference>
<dbReference type="Gene3D" id="1.10.510.10">
    <property type="entry name" value="Transferase(Phosphotransferase) domain 1"/>
    <property type="match status" value="1"/>
</dbReference>
<keyword evidence="9" id="KW-0325">Glycoprotein</keyword>
<feature type="compositionally biased region" description="Low complexity" evidence="11">
    <location>
        <begin position="617"/>
        <end position="639"/>
    </location>
</feature>
<keyword evidence="7 10" id="KW-0067">ATP-binding</keyword>
<feature type="region of interest" description="Disordered" evidence="11">
    <location>
        <begin position="612"/>
        <end position="639"/>
    </location>
</feature>
<keyword evidence="3 13" id="KW-0732">Signal</keyword>
<evidence type="ECO:0000256" key="11">
    <source>
        <dbReference type="SAM" id="MobiDB-lite"/>
    </source>
</evidence>
<dbReference type="PROSITE" id="PS00108">
    <property type="entry name" value="PROTEIN_KINASE_ST"/>
    <property type="match status" value="1"/>
</dbReference>
<reference evidence="16" key="1">
    <citation type="journal article" date="2022" name="Front. Genet.">
        <title>Chromosome-Scale Assembly of the Dendrobium nobile Genome Provides Insights Into the Molecular Mechanism of the Biosynthesis of the Medicinal Active Ingredient of Dendrobium.</title>
        <authorList>
            <person name="Xu Q."/>
            <person name="Niu S.-C."/>
            <person name="Li K.-L."/>
            <person name="Zheng P.-J."/>
            <person name="Zhang X.-J."/>
            <person name="Jia Y."/>
            <person name="Liu Y."/>
            <person name="Niu Y.-X."/>
            <person name="Yu L.-H."/>
            <person name="Chen D.-F."/>
            <person name="Zhang G.-Q."/>
        </authorList>
    </citation>
    <scope>NUCLEOTIDE SEQUENCE</scope>
    <source>
        <tissue evidence="16">Leaf</tissue>
    </source>
</reference>
<evidence type="ECO:0000256" key="6">
    <source>
        <dbReference type="ARBA" id="ARBA00022777"/>
    </source>
</evidence>
<keyword evidence="12" id="KW-1133">Transmembrane helix</keyword>
<keyword evidence="5 10" id="KW-0547">Nucleotide-binding</keyword>
<dbReference type="InterPro" id="IPR008271">
    <property type="entry name" value="Ser/Thr_kinase_AS"/>
</dbReference>
<feature type="signal peptide" evidence="13">
    <location>
        <begin position="1"/>
        <end position="21"/>
    </location>
</feature>
<dbReference type="InterPro" id="IPR038408">
    <property type="entry name" value="GNK2_sf"/>
</dbReference>
<accession>A0A8T3BI75</accession>
<evidence type="ECO:0000256" key="5">
    <source>
        <dbReference type="ARBA" id="ARBA00022741"/>
    </source>
</evidence>
<dbReference type="AlphaFoldDB" id="A0A8T3BI75"/>
<name>A0A8T3BI75_DENNO</name>
<evidence type="ECO:0000256" key="12">
    <source>
        <dbReference type="SAM" id="Phobius"/>
    </source>
</evidence>
<dbReference type="FunFam" id="1.10.510.10:FF:000336">
    <property type="entry name" value="Cysteine-rich receptor-like protein kinase 2"/>
    <property type="match status" value="1"/>
</dbReference>
<evidence type="ECO:0000256" key="4">
    <source>
        <dbReference type="ARBA" id="ARBA00022737"/>
    </source>
</evidence>
<protein>
    <recommendedName>
        <fullName evidence="18">Cysteine-rich receptor-like protein kinase 2</fullName>
    </recommendedName>
</protein>
<evidence type="ECO:0000256" key="2">
    <source>
        <dbReference type="ARBA" id="ARBA00022679"/>
    </source>
</evidence>
<dbReference type="InterPro" id="IPR052059">
    <property type="entry name" value="CR_Ser/Thr_kinase"/>
</dbReference>
<dbReference type="InterPro" id="IPR002902">
    <property type="entry name" value="GNK2"/>
</dbReference>
<evidence type="ECO:0000256" key="13">
    <source>
        <dbReference type="SAM" id="SignalP"/>
    </source>
</evidence>
<organism evidence="16 17">
    <name type="scientific">Dendrobium nobile</name>
    <name type="common">Orchid</name>
    <dbReference type="NCBI Taxonomy" id="94219"/>
    <lineage>
        <taxon>Eukaryota</taxon>
        <taxon>Viridiplantae</taxon>
        <taxon>Streptophyta</taxon>
        <taxon>Embryophyta</taxon>
        <taxon>Tracheophyta</taxon>
        <taxon>Spermatophyta</taxon>
        <taxon>Magnoliopsida</taxon>
        <taxon>Liliopsida</taxon>
        <taxon>Asparagales</taxon>
        <taxon>Orchidaceae</taxon>
        <taxon>Epidendroideae</taxon>
        <taxon>Malaxideae</taxon>
        <taxon>Dendrobiinae</taxon>
        <taxon>Dendrobium</taxon>
    </lineage>
</organism>
<keyword evidence="4" id="KW-0677">Repeat</keyword>
<dbReference type="PANTHER" id="PTHR47973">
    <property type="entry name" value="CYSTEINE-RICH RECEPTOR-LIKE PROTEIN KINASE 3"/>
    <property type="match status" value="1"/>
</dbReference>
<dbReference type="OrthoDB" id="4062651at2759"/>
<dbReference type="EMBL" id="JAGYWB010000008">
    <property type="protein sequence ID" value="KAI0513684.1"/>
    <property type="molecule type" value="Genomic_DNA"/>
</dbReference>
<dbReference type="CDD" id="cd14066">
    <property type="entry name" value="STKc_IRAK"/>
    <property type="match status" value="1"/>
</dbReference>
<keyword evidence="12" id="KW-0472">Membrane</keyword>
<feature type="domain" description="Protein kinase" evidence="14">
    <location>
        <begin position="320"/>
        <end position="606"/>
    </location>
</feature>
<evidence type="ECO:0000256" key="8">
    <source>
        <dbReference type="ARBA" id="ARBA00023170"/>
    </source>
</evidence>
<feature type="binding site" evidence="10">
    <location>
        <position position="348"/>
    </location>
    <ligand>
        <name>ATP</name>
        <dbReference type="ChEBI" id="CHEBI:30616"/>
    </ligand>
</feature>
<keyword evidence="2" id="KW-0808">Transferase</keyword>
<evidence type="ECO:0000256" key="3">
    <source>
        <dbReference type="ARBA" id="ARBA00022729"/>
    </source>
</evidence>
<proteinExistence type="predicted"/>
<feature type="chain" id="PRO_5035822655" description="Cysteine-rich receptor-like protein kinase 2" evidence="13">
    <location>
        <begin position="22"/>
        <end position="639"/>
    </location>
</feature>
<keyword evidence="6" id="KW-0418">Kinase</keyword>
<dbReference type="Proteomes" id="UP000829196">
    <property type="component" value="Unassembled WGS sequence"/>
</dbReference>
<dbReference type="PROSITE" id="PS00107">
    <property type="entry name" value="PROTEIN_KINASE_ATP"/>
    <property type="match status" value="1"/>
</dbReference>
<keyword evidence="1" id="KW-0723">Serine/threonine-protein kinase</keyword>
<dbReference type="PROSITE" id="PS50011">
    <property type="entry name" value="PROTEIN_KINASE_DOM"/>
    <property type="match status" value="1"/>
</dbReference>
<keyword evidence="17" id="KW-1185">Reference proteome</keyword>
<feature type="domain" description="Gnk2-homologous" evidence="15">
    <location>
        <begin position="25"/>
        <end position="130"/>
    </location>
</feature>
<dbReference type="SMR" id="A0A8T3BI75"/>
<gene>
    <name evidence="16" type="ORF">KFK09_009714</name>
</gene>
<sequence length="639" mass="69339">MLLHTLVFLLLLLWKNDLTAADPQTNLLDIGCSTYNATNTSLFLSNLNTTFSRLRSKISSAAGGDLSATSELPQSAAPVYGLFFCRSYLSLSDCLTCLAAAVSRTRKCGVGTGGRVIFDGCTLRYESAPFFDQGTLPGNTAVCGNGSSALEGFAAAATALTMDLSLAVPKIDEYSGAAEGDGVFGAAQCADTLSEDVCAQCLQVAYTNIQGCLPAGNGRAVDAGCFMRYSNLTFFSANQTMDLSRYLGGSGGSSKNTRAIVGGVVGGVVGLLILSFLAFLSIRKSQRRKDEWKGNLLGATELRGPVSFRYTDLKSATKNFSQENKLGEGGFGEVYKGTLKNGNIVAVKRLAITQSETTKASFQSEVKLISNVHHRNLVRLLGCCGNRDNLLLVYEYMANGSLDKFLFGEKNELLSWKQRFDIIVGMAKGISYLHQEFHVCIIHRDIKPSNILLDDNFQPKIADFGLVRLLPGDQSHLSTKFAGTLGYTAPEYAIHGQLTEKVDTYSFGVVVLEIISGRRNSNPKLEPIKQYLLEWVWNLYEQDDLVELIDKSMNPDDSELDEIKRVMKIALLCTQSMVAMRPTMSEVVVLLLSRGDPISEPARPIFIESSTRANGETSSSAWSSSATRATVSVTQFSGR</sequence>
<dbReference type="SMART" id="SM00220">
    <property type="entry name" value="S_TKc"/>
    <property type="match status" value="1"/>
</dbReference>
<dbReference type="InterPro" id="IPR000719">
    <property type="entry name" value="Prot_kinase_dom"/>
</dbReference>
<evidence type="ECO:0000259" key="15">
    <source>
        <dbReference type="PROSITE" id="PS51473"/>
    </source>
</evidence>